<dbReference type="EMBL" id="JAXARY010000006">
    <property type="protein sequence ID" value="MDX8127256.1"/>
    <property type="molecule type" value="Genomic_DNA"/>
</dbReference>
<organism evidence="1 2">
    <name type="scientific">Methylomonas defluvii</name>
    <dbReference type="NCBI Taxonomy" id="3045149"/>
    <lineage>
        <taxon>Bacteria</taxon>
        <taxon>Pseudomonadati</taxon>
        <taxon>Pseudomonadota</taxon>
        <taxon>Gammaproteobacteria</taxon>
        <taxon>Methylococcales</taxon>
        <taxon>Methylococcaceae</taxon>
        <taxon>Methylomonas</taxon>
    </lineage>
</organism>
<reference evidence="1 2" key="1">
    <citation type="submission" date="2023-11" db="EMBL/GenBank/DDBJ databases">
        <authorList>
            <person name="Ouyang M.-Y."/>
        </authorList>
    </citation>
    <scope>NUCLEOTIDE SEQUENCE [LARGE SCALE GENOMIC DNA]</scope>
    <source>
        <strain evidence="1 2">OY6</strain>
    </source>
</reference>
<name>A0ABU4UDK4_9GAMM</name>
<dbReference type="RefSeq" id="WP_319961199.1">
    <property type="nucleotide sequence ID" value="NZ_JAXARY010000006.1"/>
</dbReference>
<gene>
    <name evidence="1" type="ORF">QLH52_08195</name>
</gene>
<sequence>MRELPDATATPLGSNRDKIIFQAKCKYFGALANDTKWNELINYFRQKPGWRPSYRSKWLNGHISEWDSEWHYHLPFPFVGVEWFDIGLHQHEFMGHLTPPRIIDHSAEIASKLSSIGFDYEIKGDVARIWGYFPKSYEDFPPQKLA</sequence>
<dbReference type="InterPro" id="IPR046500">
    <property type="entry name" value="DUF6678"/>
</dbReference>
<dbReference type="Proteomes" id="UP001284537">
    <property type="component" value="Unassembled WGS sequence"/>
</dbReference>
<evidence type="ECO:0000313" key="1">
    <source>
        <dbReference type="EMBL" id="MDX8127256.1"/>
    </source>
</evidence>
<keyword evidence="2" id="KW-1185">Reference proteome</keyword>
<proteinExistence type="predicted"/>
<evidence type="ECO:0000313" key="2">
    <source>
        <dbReference type="Proteomes" id="UP001284537"/>
    </source>
</evidence>
<protein>
    <submittedName>
        <fullName evidence="1">DUF6678 family protein</fullName>
    </submittedName>
</protein>
<dbReference type="Pfam" id="PF20383">
    <property type="entry name" value="DUF6678"/>
    <property type="match status" value="1"/>
</dbReference>
<comment type="caution">
    <text evidence="1">The sequence shown here is derived from an EMBL/GenBank/DDBJ whole genome shotgun (WGS) entry which is preliminary data.</text>
</comment>
<accession>A0ABU4UDK4</accession>